<dbReference type="Pfam" id="PF00535">
    <property type="entry name" value="Glycos_transf_2"/>
    <property type="match status" value="1"/>
</dbReference>
<evidence type="ECO:0000259" key="1">
    <source>
        <dbReference type="Pfam" id="PF00535"/>
    </source>
</evidence>
<protein>
    <submittedName>
        <fullName evidence="2">Glycosyl transferase family 2</fullName>
    </submittedName>
</protein>
<keyword evidence="2" id="KW-0808">Transferase</keyword>
<dbReference type="EMBL" id="FONZ01000003">
    <property type="protein sequence ID" value="SFF18009.1"/>
    <property type="molecule type" value="Genomic_DNA"/>
</dbReference>
<name>A0A1I2GLW0_9MICO</name>
<dbReference type="SUPFAM" id="SSF53448">
    <property type="entry name" value="Nucleotide-diphospho-sugar transferases"/>
    <property type="match status" value="1"/>
</dbReference>
<sequence>MSADRGPEISVVMPTKNVALWVEEAVTSVLTQRGVDLEVIVVDDHSDDGTVEVLEMLAQRDSRLRVVRATVRGGGEARNEGVARARGEFLAFADGDDIVPDGVYARLLERLRLSGSDIIAGNYLTFAPSTSWLRQSGLPIYGESRTGVGLRDEPRLLRDRVVWNKIFTMRHWRRSGAHFRNPPRANDVVAMTEAMAEASIDLDPSVTYVYRRRPGGGSMTSAAKREDALLAYFQQESLCLTILAERSEHTVVHYFLTMLFETDGWAALKGYFSGRTVSRADAGAFAELARVIAAAVERCPHWVWRKIPLDKRMVYALLASARADLLYLVWDDVHPPHTADRRDDATQLAKLLRHEPGGDTVLRQVWREEFLGQFSRAANATDRDLAADTVAFREAYVSLTDLTRAERMILGRLEAGDLDGARLLSVQCARTSAVLRRAADVGGGTRVVVEVSSSGSLSAEWNTGRLIARGQAGRSATVKRDSPKPAARIVNGWKRRDRYIVEGVAPRDLDDYRLTVEMVVDQRLRPLPIRVAPLVAPGPS</sequence>
<dbReference type="AlphaFoldDB" id="A0A1I2GLW0"/>
<organism evidence="2 3">
    <name type="scientific">Flavimobilis marinus</name>
    <dbReference type="NCBI Taxonomy" id="285351"/>
    <lineage>
        <taxon>Bacteria</taxon>
        <taxon>Bacillati</taxon>
        <taxon>Actinomycetota</taxon>
        <taxon>Actinomycetes</taxon>
        <taxon>Micrococcales</taxon>
        <taxon>Jonesiaceae</taxon>
        <taxon>Flavimobilis</taxon>
    </lineage>
</organism>
<evidence type="ECO:0000313" key="3">
    <source>
        <dbReference type="Proteomes" id="UP000198520"/>
    </source>
</evidence>
<dbReference type="InterPro" id="IPR050834">
    <property type="entry name" value="Glycosyltransf_2"/>
</dbReference>
<dbReference type="InterPro" id="IPR029044">
    <property type="entry name" value="Nucleotide-diphossugar_trans"/>
</dbReference>
<feature type="domain" description="Glycosyltransferase 2-like" evidence="1">
    <location>
        <begin position="10"/>
        <end position="138"/>
    </location>
</feature>
<dbReference type="PANTHER" id="PTHR43685:SF2">
    <property type="entry name" value="GLYCOSYLTRANSFERASE 2-LIKE DOMAIN-CONTAINING PROTEIN"/>
    <property type="match status" value="1"/>
</dbReference>
<accession>A0A1I2GLW0</accession>
<keyword evidence="3" id="KW-1185">Reference proteome</keyword>
<gene>
    <name evidence="2" type="ORF">SAMN04488035_1833</name>
</gene>
<dbReference type="RefSeq" id="WP_177191334.1">
    <property type="nucleotide sequence ID" value="NZ_BNAN01000003.1"/>
</dbReference>
<dbReference type="Proteomes" id="UP000198520">
    <property type="component" value="Unassembled WGS sequence"/>
</dbReference>
<dbReference type="GO" id="GO:0016740">
    <property type="term" value="F:transferase activity"/>
    <property type="evidence" value="ECO:0007669"/>
    <property type="project" value="UniProtKB-KW"/>
</dbReference>
<dbReference type="PANTHER" id="PTHR43685">
    <property type="entry name" value="GLYCOSYLTRANSFERASE"/>
    <property type="match status" value="1"/>
</dbReference>
<dbReference type="STRING" id="285351.SAMN04488035_1833"/>
<dbReference type="Gene3D" id="3.90.550.10">
    <property type="entry name" value="Spore Coat Polysaccharide Biosynthesis Protein SpsA, Chain A"/>
    <property type="match status" value="1"/>
</dbReference>
<dbReference type="CDD" id="cd00761">
    <property type="entry name" value="Glyco_tranf_GTA_type"/>
    <property type="match status" value="1"/>
</dbReference>
<evidence type="ECO:0000313" key="2">
    <source>
        <dbReference type="EMBL" id="SFF18009.1"/>
    </source>
</evidence>
<reference evidence="3" key="1">
    <citation type="submission" date="2016-10" db="EMBL/GenBank/DDBJ databases">
        <authorList>
            <person name="Varghese N."/>
            <person name="Submissions S."/>
        </authorList>
    </citation>
    <scope>NUCLEOTIDE SEQUENCE [LARGE SCALE GENOMIC DNA]</scope>
    <source>
        <strain evidence="3">DSM 19083</strain>
    </source>
</reference>
<proteinExistence type="predicted"/>
<dbReference type="InterPro" id="IPR001173">
    <property type="entry name" value="Glyco_trans_2-like"/>
</dbReference>